<evidence type="ECO:0000313" key="1">
    <source>
        <dbReference type="EMBL" id="MEM0623210.1"/>
    </source>
</evidence>
<dbReference type="RefSeq" id="WP_049100073.1">
    <property type="nucleotide sequence ID" value="NZ_CABGKG010000001.1"/>
</dbReference>
<dbReference type="SUPFAM" id="SSF50129">
    <property type="entry name" value="GroES-like"/>
    <property type="match status" value="1"/>
</dbReference>
<evidence type="ECO:0000313" key="2">
    <source>
        <dbReference type="Proteomes" id="UP001458070"/>
    </source>
</evidence>
<sequence length="76" mass="7934">MKAAGYDVQGAPGVLKYVDIPDPVAEPDDVLISVEAISIEGGSDQPPFDAASLSFMGRRLRGRGQSDCRSVVANAV</sequence>
<comment type="caution">
    <text evidence="1">The sequence shown here is derived from an EMBL/GenBank/DDBJ whole genome shotgun (WGS) entry which is preliminary data.</text>
</comment>
<gene>
    <name evidence="1" type="ORF">AAFL32_04810</name>
</gene>
<dbReference type="Gene3D" id="3.90.180.10">
    <property type="entry name" value="Medium-chain alcohol dehydrogenases, catalytic domain"/>
    <property type="match status" value="1"/>
</dbReference>
<accession>A0ABU9NWQ8</accession>
<protein>
    <submittedName>
        <fullName evidence="1">Zinc-binding alcohol dehydrogenase family protein</fullName>
    </submittedName>
</protein>
<reference evidence="1 2" key="1">
    <citation type="submission" date="2024-04" db="EMBL/GenBank/DDBJ databases">
        <title>Draft genome assemblies of urinary isolates.</title>
        <authorList>
            <person name="Appleberry H."/>
            <person name="Kula A."/>
            <person name="Wolfe A.J."/>
            <person name="Putonti C."/>
        </authorList>
    </citation>
    <scope>NUCLEOTIDE SEQUENCE [LARGE SCALE GENOMIC DNA]</scope>
    <source>
        <strain evidence="1 2">UMB12529</strain>
    </source>
</reference>
<dbReference type="InterPro" id="IPR011032">
    <property type="entry name" value="GroES-like_sf"/>
</dbReference>
<organism evidence="1 2">
    <name type="scientific">Klebsiella grimontii</name>
    <dbReference type="NCBI Taxonomy" id="2058152"/>
    <lineage>
        <taxon>Bacteria</taxon>
        <taxon>Pseudomonadati</taxon>
        <taxon>Pseudomonadota</taxon>
        <taxon>Gammaproteobacteria</taxon>
        <taxon>Enterobacterales</taxon>
        <taxon>Enterobacteriaceae</taxon>
        <taxon>Klebsiella/Raoultella group</taxon>
        <taxon>Klebsiella</taxon>
    </lineage>
</organism>
<proteinExistence type="predicted"/>
<keyword evidence="2" id="KW-1185">Reference proteome</keyword>
<dbReference type="EMBL" id="JBCGEM010000003">
    <property type="protein sequence ID" value="MEM0623210.1"/>
    <property type="molecule type" value="Genomic_DNA"/>
</dbReference>
<dbReference type="Proteomes" id="UP001458070">
    <property type="component" value="Unassembled WGS sequence"/>
</dbReference>
<name>A0ABU9NWQ8_9ENTR</name>